<dbReference type="Proteomes" id="UP000204602">
    <property type="component" value="Segment"/>
</dbReference>
<organism evidence="1 2">
    <name type="scientific">Bacillus phage TsarBomba</name>
    <dbReference type="NCBI Taxonomy" id="1690456"/>
    <lineage>
        <taxon>Viruses</taxon>
        <taxon>Duplodnaviria</taxon>
        <taxon>Heunggongvirae</taxon>
        <taxon>Uroviricota</taxon>
        <taxon>Caudoviricetes</taxon>
        <taxon>Herelleviridae</taxon>
        <taxon>Bastillevirinae</taxon>
        <taxon>Tsarbombavirus</taxon>
        <taxon>Tsarbombavirus tsarbomba</taxon>
    </lineage>
</organism>
<reference evidence="1 2" key="1">
    <citation type="journal article" date="2015" name="Genome Announc.">
        <title>Complete Genome Sequence of Bacillus cereus Group Phage TsarBomba.</title>
        <authorList>
            <person name="Erill I."/>
            <person name="Caruso S.M."/>
        </authorList>
    </citation>
    <scope>NUCLEOTIDE SEQUENCE [LARGE SCALE GENOMIC DNA]</scope>
</reference>
<accession>A0A0K2D0F6</accession>
<dbReference type="EMBL" id="KT224359">
    <property type="protein sequence ID" value="ALA13203.1"/>
    <property type="molecule type" value="Genomic_DNA"/>
</dbReference>
<evidence type="ECO:0000313" key="2">
    <source>
        <dbReference type="Proteomes" id="UP000204602"/>
    </source>
</evidence>
<dbReference type="KEGG" id="vg:26633433"/>
<dbReference type="OrthoDB" id="38203at10239"/>
<name>A0A0K2D0F6_9CAUD</name>
<sequence>MRSSHKDQIIRRYSLQHNREGKREGIFKITKAITFYGILNRKVEALGMKKGRQRVYKKPYCNACGSTVTHENNDDGTGFIDAAWSTCNGCKMYWGFAETIGEHGIVVDGEPVAHKGTFEELVKIQREKRNVQIHKSYKKKKSQRRRKK</sequence>
<dbReference type="GeneID" id="26633433"/>
<keyword evidence="2" id="KW-1185">Reference proteome</keyword>
<gene>
    <name evidence="1" type="ORF">TSARBOMBA_169</name>
</gene>
<dbReference type="RefSeq" id="YP_009206984.1">
    <property type="nucleotide sequence ID" value="NC_028890.1"/>
</dbReference>
<evidence type="ECO:0000313" key="1">
    <source>
        <dbReference type="EMBL" id="ALA13203.1"/>
    </source>
</evidence>
<protein>
    <submittedName>
        <fullName evidence="1">Uncharacterized protein</fullName>
    </submittedName>
</protein>
<proteinExistence type="predicted"/>